<dbReference type="Proteomes" id="UP001162131">
    <property type="component" value="Unassembled WGS sequence"/>
</dbReference>
<dbReference type="AlphaFoldDB" id="A0AAU9KF73"/>
<dbReference type="EMBL" id="CAJZBQ010000053">
    <property type="protein sequence ID" value="CAG9331883.1"/>
    <property type="molecule type" value="Genomic_DNA"/>
</dbReference>
<evidence type="ECO:0000313" key="6">
    <source>
        <dbReference type="Proteomes" id="UP001162131"/>
    </source>
</evidence>
<evidence type="ECO:0000256" key="2">
    <source>
        <dbReference type="ARBA" id="ARBA00023136"/>
    </source>
</evidence>
<dbReference type="Pfam" id="PF00481">
    <property type="entry name" value="PP2C"/>
    <property type="match status" value="1"/>
</dbReference>
<dbReference type="PROSITE" id="PS51746">
    <property type="entry name" value="PPM_2"/>
    <property type="match status" value="1"/>
</dbReference>
<dbReference type="SMART" id="SM00332">
    <property type="entry name" value="PP2Cc"/>
    <property type="match status" value="1"/>
</dbReference>
<dbReference type="InterPro" id="IPR015655">
    <property type="entry name" value="PP2C"/>
</dbReference>
<evidence type="ECO:0000256" key="1">
    <source>
        <dbReference type="ARBA" id="ARBA00004370"/>
    </source>
</evidence>
<comment type="caution">
    <text evidence="5">The sequence shown here is derived from an EMBL/GenBank/DDBJ whole genome shotgun (WGS) entry which is preliminary data.</text>
</comment>
<name>A0AAU9KF73_9CILI</name>
<dbReference type="Gene3D" id="3.60.40.10">
    <property type="entry name" value="PPM-type phosphatase domain"/>
    <property type="match status" value="1"/>
</dbReference>
<gene>
    <name evidence="5" type="ORF">BSTOLATCC_MIC53942</name>
</gene>
<sequence length="305" mass="34289">MGQGHSLPKTAKNINHGESPRMRFGAADTQGFRDSMQDSRLMNLLLDQRTSVFGVFDGHRGREVSEYVARHFCTEIKQTKAYHKGRIREALAKTFMRMDDLLRTPDGQKELYRISKGIPNGYPVDTERAIMSGCTAVVALIRDNKLYVANAGDSRCVLSRGGQAIDMSVDHKPELPEENSRIINAGGMILQGRVMGNLNLSRSIGDLDFKSNEDLPPEKQMIISVPDIREMELKDEDNFIILACDGIWDMVTSQEAVEFVNKKLRRKKPVGNIAEDLLDHCFHKAVRNQGSDNMTVIIVAFKHPM</sequence>
<dbReference type="CDD" id="cd00143">
    <property type="entry name" value="PP2Cc"/>
    <property type="match status" value="1"/>
</dbReference>
<evidence type="ECO:0000256" key="3">
    <source>
        <dbReference type="SAM" id="MobiDB-lite"/>
    </source>
</evidence>
<dbReference type="GO" id="GO:0004722">
    <property type="term" value="F:protein serine/threonine phosphatase activity"/>
    <property type="evidence" value="ECO:0007669"/>
    <property type="project" value="InterPro"/>
</dbReference>
<dbReference type="PANTHER" id="PTHR13832:SF840">
    <property type="entry name" value="PROTEIN PHOSPHATASE 2C 60-RELATED"/>
    <property type="match status" value="1"/>
</dbReference>
<dbReference type="FunFam" id="3.60.40.10:FF:000140">
    <property type="entry name" value="Protein phosphatase 2C"/>
    <property type="match status" value="1"/>
</dbReference>
<organism evidence="5 6">
    <name type="scientific">Blepharisma stoltei</name>
    <dbReference type="NCBI Taxonomy" id="1481888"/>
    <lineage>
        <taxon>Eukaryota</taxon>
        <taxon>Sar</taxon>
        <taxon>Alveolata</taxon>
        <taxon>Ciliophora</taxon>
        <taxon>Postciliodesmatophora</taxon>
        <taxon>Heterotrichea</taxon>
        <taxon>Heterotrichida</taxon>
        <taxon>Blepharismidae</taxon>
        <taxon>Blepharisma</taxon>
    </lineage>
</organism>
<dbReference type="InterPro" id="IPR001932">
    <property type="entry name" value="PPM-type_phosphatase-like_dom"/>
</dbReference>
<dbReference type="InterPro" id="IPR036457">
    <property type="entry name" value="PPM-type-like_dom_sf"/>
</dbReference>
<accession>A0AAU9KF73</accession>
<feature type="region of interest" description="Disordered" evidence="3">
    <location>
        <begin position="1"/>
        <end position="24"/>
    </location>
</feature>
<dbReference type="SMART" id="SM00331">
    <property type="entry name" value="PP2C_SIG"/>
    <property type="match status" value="1"/>
</dbReference>
<protein>
    <recommendedName>
        <fullName evidence="4">PPM-type phosphatase domain-containing protein</fullName>
    </recommendedName>
</protein>
<evidence type="ECO:0000259" key="4">
    <source>
        <dbReference type="PROSITE" id="PS51746"/>
    </source>
</evidence>
<dbReference type="PANTHER" id="PTHR13832">
    <property type="entry name" value="PROTEIN PHOSPHATASE 2C"/>
    <property type="match status" value="1"/>
</dbReference>
<comment type="subcellular location">
    <subcellularLocation>
        <location evidence="1">Membrane</location>
    </subcellularLocation>
</comment>
<evidence type="ECO:0000313" key="5">
    <source>
        <dbReference type="EMBL" id="CAG9331883.1"/>
    </source>
</evidence>
<dbReference type="GO" id="GO:0016020">
    <property type="term" value="C:membrane"/>
    <property type="evidence" value="ECO:0007669"/>
    <property type="project" value="UniProtKB-SubCell"/>
</dbReference>
<proteinExistence type="predicted"/>
<dbReference type="SUPFAM" id="SSF81606">
    <property type="entry name" value="PP2C-like"/>
    <property type="match status" value="1"/>
</dbReference>
<keyword evidence="2" id="KW-0472">Membrane</keyword>
<keyword evidence="6" id="KW-1185">Reference proteome</keyword>
<reference evidence="5" key="1">
    <citation type="submission" date="2021-09" db="EMBL/GenBank/DDBJ databases">
        <authorList>
            <consortium name="AG Swart"/>
            <person name="Singh M."/>
            <person name="Singh A."/>
            <person name="Seah K."/>
            <person name="Emmerich C."/>
        </authorList>
    </citation>
    <scope>NUCLEOTIDE SEQUENCE</scope>
    <source>
        <strain evidence="5">ATCC30299</strain>
    </source>
</reference>
<feature type="domain" description="PPM-type phosphatase" evidence="4">
    <location>
        <begin position="23"/>
        <end position="301"/>
    </location>
</feature>